<protein>
    <recommendedName>
        <fullName evidence="2">Succinate dehydrogenase assembly factor 4, mitochondrial</fullName>
    </recommendedName>
</protein>
<evidence type="ECO:0000313" key="4">
    <source>
        <dbReference type="Proteomes" id="UP000515123"/>
    </source>
</evidence>
<comment type="similarity">
    <text evidence="1">Belongs to the SDHAF4 family.</text>
</comment>
<keyword evidence="4" id="KW-1185">Reference proteome</keyword>
<dbReference type="OrthoDB" id="201362at2759"/>
<dbReference type="GO" id="GO:0034553">
    <property type="term" value="P:mitochondrial respiratory chain complex II assembly"/>
    <property type="evidence" value="ECO:0007669"/>
    <property type="project" value="TreeGrafter"/>
</dbReference>
<dbReference type="Pfam" id="PF07896">
    <property type="entry name" value="DUF1674"/>
    <property type="match status" value="1"/>
</dbReference>
<reference evidence="5" key="2">
    <citation type="submission" date="2025-08" db="UniProtKB">
        <authorList>
            <consortium name="RefSeq"/>
        </authorList>
    </citation>
    <scope>IDENTIFICATION</scope>
    <source>
        <tissue evidence="5">Leaf</tissue>
    </source>
</reference>
<dbReference type="GeneID" id="109715963"/>
<accession>A0A6P5FKF8</accession>
<gene>
    <name evidence="5" type="primary">LOC109715963</name>
</gene>
<dbReference type="PANTHER" id="PTHR28524">
    <property type="entry name" value="SUCCINATE DEHYDROGENASE ASSEMBLY FACTOR 4, MITOCHONDRIAL"/>
    <property type="match status" value="1"/>
</dbReference>
<dbReference type="GO" id="GO:0005739">
    <property type="term" value="C:mitochondrion"/>
    <property type="evidence" value="ECO:0007669"/>
    <property type="project" value="TreeGrafter"/>
</dbReference>
<feature type="region of interest" description="Disordered" evidence="3">
    <location>
        <begin position="1"/>
        <end position="123"/>
    </location>
</feature>
<feature type="compositionally biased region" description="Basic and acidic residues" evidence="3">
    <location>
        <begin position="110"/>
        <end position="123"/>
    </location>
</feature>
<name>A0A6P5FKF8_ANACO</name>
<dbReference type="RefSeq" id="XP_020096811.1">
    <property type="nucleotide sequence ID" value="XM_020241222.1"/>
</dbReference>
<dbReference type="Proteomes" id="UP000515123">
    <property type="component" value="Linkage group 10"/>
</dbReference>
<sequence length="123" mass="13565">MANKLRRLLSPSLAMADRSFTSPSSPIRTSLSPSTARWRRSLSSSDHRQPLESSRAASSPPAKEEEEEYEYEEGNNTAEKKSEGEEGEEDDGVNKLTGEVGGPKGPEPTRYGDWERGGRCSDF</sequence>
<evidence type="ECO:0000256" key="2">
    <source>
        <dbReference type="ARBA" id="ARBA00022170"/>
    </source>
</evidence>
<evidence type="ECO:0000256" key="3">
    <source>
        <dbReference type="SAM" id="MobiDB-lite"/>
    </source>
</evidence>
<organism evidence="4 5">
    <name type="scientific">Ananas comosus</name>
    <name type="common">Pineapple</name>
    <name type="synonym">Ananas ananas</name>
    <dbReference type="NCBI Taxonomy" id="4615"/>
    <lineage>
        <taxon>Eukaryota</taxon>
        <taxon>Viridiplantae</taxon>
        <taxon>Streptophyta</taxon>
        <taxon>Embryophyta</taxon>
        <taxon>Tracheophyta</taxon>
        <taxon>Spermatophyta</taxon>
        <taxon>Magnoliopsida</taxon>
        <taxon>Liliopsida</taxon>
        <taxon>Poales</taxon>
        <taxon>Bromeliaceae</taxon>
        <taxon>Bromelioideae</taxon>
        <taxon>Ananas</taxon>
    </lineage>
</organism>
<evidence type="ECO:0000256" key="1">
    <source>
        <dbReference type="ARBA" id="ARBA00005701"/>
    </source>
</evidence>
<proteinExistence type="inferred from homology"/>
<feature type="compositionally biased region" description="Acidic residues" evidence="3">
    <location>
        <begin position="64"/>
        <end position="73"/>
    </location>
</feature>
<dbReference type="InterPro" id="IPR012875">
    <property type="entry name" value="SDHF4"/>
</dbReference>
<reference evidence="4" key="1">
    <citation type="journal article" date="2015" name="Nat. Genet.">
        <title>The pineapple genome and the evolution of CAM photosynthesis.</title>
        <authorList>
            <person name="Ming R."/>
            <person name="VanBuren R."/>
            <person name="Wai C.M."/>
            <person name="Tang H."/>
            <person name="Schatz M.C."/>
            <person name="Bowers J.E."/>
            <person name="Lyons E."/>
            <person name="Wang M.L."/>
            <person name="Chen J."/>
            <person name="Biggers E."/>
            <person name="Zhang J."/>
            <person name="Huang L."/>
            <person name="Zhang L."/>
            <person name="Miao W."/>
            <person name="Zhang J."/>
            <person name="Ye Z."/>
            <person name="Miao C."/>
            <person name="Lin Z."/>
            <person name="Wang H."/>
            <person name="Zhou H."/>
            <person name="Yim W.C."/>
            <person name="Priest H.D."/>
            <person name="Zheng C."/>
            <person name="Woodhouse M."/>
            <person name="Edger P.P."/>
            <person name="Guyot R."/>
            <person name="Guo H.B."/>
            <person name="Guo H."/>
            <person name="Zheng G."/>
            <person name="Singh R."/>
            <person name="Sharma A."/>
            <person name="Min X."/>
            <person name="Zheng Y."/>
            <person name="Lee H."/>
            <person name="Gurtowski J."/>
            <person name="Sedlazeck F.J."/>
            <person name="Harkess A."/>
            <person name="McKain M.R."/>
            <person name="Liao Z."/>
            <person name="Fang J."/>
            <person name="Liu J."/>
            <person name="Zhang X."/>
            <person name="Zhang Q."/>
            <person name="Hu W."/>
            <person name="Qin Y."/>
            <person name="Wang K."/>
            <person name="Chen L.Y."/>
            <person name="Shirley N."/>
            <person name="Lin Y.R."/>
            <person name="Liu L.Y."/>
            <person name="Hernandez A.G."/>
            <person name="Wright C.L."/>
            <person name="Bulone V."/>
            <person name="Tuskan G.A."/>
            <person name="Heath K."/>
            <person name="Zee F."/>
            <person name="Moore P.H."/>
            <person name="Sunkar R."/>
            <person name="Leebens-Mack J.H."/>
            <person name="Mockler T."/>
            <person name="Bennetzen J.L."/>
            <person name="Freeling M."/>
            <person name="Sankoff D."/>
            <person name="Paterson A.H."/>
            <person name="Zhu X."/>
            <person name="Yang X."/>
            <person name="Smith J.A."/>
            <person name="Cushman J.C."/>
            <person name="Paull R.E."/>
            <person name="Yu Q."/>
        </authorList>
    </citation>
    <scope>NUCLEOTIDE SEQUENCE [LARGE SCALE GENOMIC DNA]</scope>
    <source>
        <strain evidence="4">cv. F153</strain>
    </source>
</reference>
<dbReference type="PANTHER" id="PTHR28524:SF3">
    <property type="entry name" value="SUCCINATE DEHYDROGENASE ASSEMBLY FACTOR 4, MITOCHONDRIAL"/>
    <property type="match status" value="1"/>
</dbReference>
<feature type="compositionally biased region" description="Polar residues" evidence="3">
    <location>
        <begin position="19"/>
        <end position="35"/>
    </location>
</feature>
<dbReference type="AlphaFoldDB" id="A0A6P5FKF8"/>
<evidence type="ECO:0000313" key="5">
    <source>
        <dbReference type="RefSeq" id="XP_020096811.1"/>
    </source>
</evidence>